<sequence length="240" mass="27419">MEHPDFIEVYENALDLVTCTNIIRQFQTSERVQRGRTGGGVDLELKDSWDMSISNAPEWSSTTVMLNQIALRCLRLYLRKFAHAIVAPLHFKTPNPATGALQLVRAEELATTDESFLTTLAVKAFRPGDINLQKYESDVGGYPYWHCELYPKRDDHGETLHRVLLWTLYLNDSFTEGETEFLYQSRKIRPKAGSLLIAPTAFTHTHRGNRPKGGDKYIATSWILFRRAEQLYEAQPASAR</sequence>
<evidence type="ECO:0000313" key="3">
    <source>
        <dbReference type="Proteomes" id="UP001370348"/>
    </source>
</evidence>
<dbReference type="InterPro" id="IPR044862">
    <property type="entry name" value="Pro_4_hyd_alph_FE2OG_OXY"/>
</dbReference>
<feature type="domain" description="Prolyl 4-hydroxylase alpha subunit Fe(2+) 2OG dioxygenase" evidence="1">
    <location>
        <begin position="132"/>
        <end position="223"/>
    </location>
</feature>
<accession>A0ABZ2M451</accession>
<dbReference type="Gene3D" id="2.60.120.620">
    <property type="entry name" value="q2cbj1_9rhob like domain"/>
    <property type="match status" value="1"/>
</dbReference>
<evidence type="ECO:0000259" key="1">
    <source>
        <dbReference type="Pfam" id="PF13640"/>
    </source>
</evidence>
<dbReference type="EMBL" id="CP089984">
    <property type="protein sequence ID" value="WXB17747.1"/>
    <property type="molecule type" value="Genomic_DNA"/>
</dbReference>
<dbReference type="Proteomes" id="UP001370348">
    <property type="component" value="Chromosome"/>
</dbReference>
<dbReference type="Pfam" id="PF13640">
    <property type="entry name" value="2OG-FeII_Oxy_3"/>
    <property type="match status" value="1"/>
</dbReference>
<protein>
    <submittedName>
        <fullName evidence="2">2OG-Fe(II) oxygenase</fullName>
    </submittedName>
</protein>
<dbReference type="RefSeq" id="WP_394827388.1">
    <property type="nucleotide sequence ID" value="NZ_CP089984.1"/>
</dbReference>
<reference evidence="2 3" key="1">
    <citation type="submission" date="2021-12" db="EMBL/GenBank/DDBJ databases">
        <title>Discovery of the Pendulisporaceae a myxobacterial family with distinct sporulation behavior and unique specialized metabolism.</title>
        <authorList>
            <person name="Garcia R."/>
            <person name="Popoff A."/>
            <person name="Bader C.D."/>
            <person name="Loehr J."/>
            <person name="Walesch S."/>
            <person name="Walt C."/>
            <person name="Boldt J."/>
            <person name="Bunk B."/>
            <person name="Haeckl F.J.F.P.J."/>
            <person name="Gunesch A.P."/>
            <person name="Birkelbach J."/>
            <person name="Nuebel U."/>
            <person name="Pietschmann T."/>
            <person name="Bach T."/>
            <person name="Mueller R."/>
        </authorList>
    </citation>
    <scope>NUCLEOTIDE SEQUENCE [LARGE SCALE GENOMIC DNA]</scope>
    <source>
        <strain evidence="2 3">MSr11954</strain>
    </source>
</reference>
<evidence type="ECO:0000313" key="2">
    <source>
        <dbReference type="EMBL" id="WXB17747.1"/>
    </source>
</evidence>
<gene>
    <name evidence="2" type="ORF">LZC94_10840</name>
</gene>
<name>A0ABZ2M451_9BACT</name>
<proteinExistence type="predicted"/>
<organism evidence="2 3">
    <name type="scientific">Pendulispora albinea</name>
    <dbReference type="NCBI Taxonomy" id="2741071"/>
    <lineage>
        <taxon>Bacteria</taxon>
        <taxon>Pseudomonadati</taxon>
        <taxon>Myxococcota</taxon>
        <taxon>Myxococcia</taxon>
        <taxon>Myxococcales</taxon>
        <taxon>Sorangiineae</taxon>
        <taxon>Pendulisporaceae</taxon>
        <taxon>Pendulispora</taxon>
    </lineage>
</organism>
<keyword evidence="3" id="KW-1185">Reference proteome</keyword>